<name>A0A1R2AWJ8_9CILI</name>
<evidence type="ECO:0000256" key="1">
    <source>
        <dbReference type="SAM" id="MobiDB-lite"/>
    </source>
</evidence>
<protein>
    <submittedName>
        <fullName evidence="2">Uncharacterized protein</fullName>
    </submittedName>
</protein>
<accession>A0A1R2AWJ8</accession>
<dbReference type="OrthoDB" id="288611at2759"/>
<feature type="region of interest" description="Disordered" evidence="1">
    <location>
        <begin position="17"/>
        <end position="38"/>
    </location>
</feature>
<keyword evidence="3" id="KW-1185">Reference proteome</keyword>
<organism evidence="2 3">
    <name type="scientific">Stentor coeruleus</name>
    <dbReference type="NCBI Taxonomy" id="5963"/>
    <lineage>
        <taxon>Eukaryota</taxon>
        <taxon>Sar</taxon>
        <taxon>Alveolata</taxon>
        <taxon>Ciliophora</taxon>
        <taxon>Postciliodesmatophora</taxon>
        <taxon>Heterotrichea</taxon>
        <taxon>Heterotrichida</taxon>
        <taxon>Stentoridae</taxon>
        <taxon>Stentor</taxon>
    </lineage>
</organism>
<evidence type="ECO:0000313" key="2">
    <source>
        <dbReference type="EMBL" id="OMJ68901.1"/>
    </source>
</evidence>
<comment type="caution">
    <text evidence="2">The sequence shown here is derived from an EMBL/GenBank/DDBJ whole genome shotgun (WGS) entry which is preliminary data.</text>
</comment>
<reference evidence="2 3" key="1">
    <citation type="submission" date="2016-11" db="EMBL/GenBank/DDBJ databases">
        <title>The macronuclear genome of Stentor coeruleus: a giant cell with tiny introns.</title>
        <authorList>
            <person name="Slabodnick M."/>
            <person name="Ruby J.G."/>
            <person name="Reiff S.B."/>
            <person name="Swart E.C."/>
            <person name="Gosai S."/>
            <person name="Prabakaran S."/>
            <person name="Witkowska E."/>
            <person name="Larue G.E."/>
            <person name="Fisher S."/>
            <person name="Freeman R.M."/>
            <person name="Gunawardena J."/>
            <person name="Chu W."/>
            <person name="Stover N.A."/>
            <person name="Gregory B.D."/>
            <person name="Nowacki M."/>
            <person name="Derisi J."/>
            <person name="Roy S.W."/>
            <person name="Marshall W.F."/>
            <person name="Sood P."/>
        </authorList>
    </citation>
    <scope>NUCLEOTIDE SEQUENCE [LARGE SCALE GENOMIC DNA]</scope>
    <source>
        <strain evidence="2">WM001</strain>
    </source>
</reference>
<gene>
    <name evidence="2" type="ORF">SteCoe_33518</name>
</gene>
<feature type="compositionally biased region" description="Basic and acidic residues" evidence="1">
    <location>
        <begin position="23"/>
        <end position="38"/>
    </location>
</feature>
<evidence type="ECO:0000313" key="3">
    <source>
        <dbReference type="Proteomes" id="UP000187209"/>
    </source>
</evidence>
<dbReference type="EMBL" id="MPUH01001266">
    <property type="protein sequence ID" value="OMJ68901.1"/>
    <property type="molecule type" value="Genomic_DNA"/>
</dbReference>
<dbReference type="AlphaFoldDB" id="A0A1R2AWJ8"/>
<dbReference type="Proteomes" id="UP000187209">
    <property type="component" value="Unassembled WGS sequence"/>
</dbReference>
<proteinExistence type="predicted"/>
<sequence length="246" mass="28772">MSKKETCLSKEKDGKEIFSGFGSEKDKKDKKNSQKEPIPHFKDDYDFIEFNQIISDEINYLGVSFSSLENDKQRILEDRKALDETNYDTEKNSIKDEEIIRDLCTGYVSQPYKLKLMSDIERPVYKDRVFSLVCKVVELNGNDAILEYPMLFNAFLYTTTSPITKIEFTKYKDKIFTGTTVVESSAIVNFRKLVIREVSSYQNDGLFNLVILPEDTRLVKPCIIRYVKVKSRKMKMWKLNKKLRTI</sequence>